<accession>A0A2P2QDQ6</accession>
<name>A0A2P2QDQ6_RHIMU</name>
<protein>
    <submittedName>
        <fullName evidence="2">Uncharacterized protein</fullName>
    </submittedName>
</protein>
<sequence length="29" mass="3153">MVAYTGNSIKLQKPQPSQDSSNKTNSKSN</sequence>
<dbReference type="AlphaFoldDB" id="A0A2P2QDQ6"/>
<reference evidence="2" key="1">
    <citation type="submission" date="2018-02" db="EMBL/GenBank/DDBJ databases">
        <title>Rhizophora mucronata_Transcriptome.</title>
        <authorList>
            <person name="Meera S.P."/>
            <person name="Sreeshan A."/>
            <person name="Augustine A."/>
        </authorList>
    </citation>
    <scope>NUCLEOTIDE SEQUENCE</scope>
    <source>
        <tissue evidence="2">Leaf</tissue>
    </source>
</reference>
<organism evidence="2">
    <name type="scientific">Rhizophora mucronata</name>
    <name type="common">Asiatic mangrove</name>
    <dbReference type="NCBI Taxonomy" id="61149"/>
    <lineage>
        <taxon>Eukaryota</taxon>
        <taxon>Viridiplantae</taxon>
        <taxon>Streptophyta</taxon>
        <taxon>Embryophyta</taxon>
        <taxon>Tracheophyta</taxon>
        <taxon>Spermatophyta</taxon>
        <taxon>Magnoliopsida</taxon>
        <taxon>eudicotyledons</taxon>
        <taxon>Gunneridae</taxon>
        <taxon>Pentapetalae</taxon>
        <taxon>rosids</taxon>
        <taxon>fabids</taxon>
        <taxon>Malpighiales</taxon>
        <taxon>Rhizophoraceae</taxon>
        <taxon>Rhizophora</taxon>
    </lineage>
</organism>
<proteinExistence type="predicted"/>
<evidence type="ECO:0000313" key="2">
    <source>
        <dbReference type="EMBL" id="MBX65106.1"/>
    </source>
</evidence>
<evidence type="ECO:0000256" key="1">
    <source>
        <dbReference type="SAM" id="MobiDB-lite"/>
    </source>
</evidence>
<feature type="region of interest" description="Disordered" evidence="1">
    <location>
        <begin position="1"/>
        <end position="29"/>
    </location>
</feature>
<dbReference type="EMBL" id="GGEC01084622">
    <property type="protein sequence ID" value="MBX65106.1"/>
    <property type="molecule type" value="Transcribed_RNA"/>
</dbReference>